<evidence type="ECO:0000313" key="2">
    <source>
        <dbReference type="EMBL" id="PYE85503.1"/>
    </source>
</evidence>
<comment type="caution">
    <text evidence="2">The sequence shown here is derived from an EMBL/GenBank/DDBJ whole genome shotgun (WGS) entry which is preliminary data.</text>
</comment>
<reference evidence="2 3" key="1">
    <citation type="submission" date="2018-06" db="EMBL/GenBank/DDBJ databases">
        <title>Genomic Encyclopedia of Type Strains, Phase III (KMG-III): the genomes of soil and plant-associated and newly described type strains.</title>
        <authorList>
            <person name="Whitman W."/>
        </authorList>
    </citation>
    <scope>NUCLEOTIDE SEQUENCE [LARGE SCALE GENOMIC DNA]</scope>
    <source>
        <strain evidence="2 3">CECT 9025</strain>
    </source>
</reference>
<dbReference type="EMBL" id="QJTE01000001">
    <property type="protein sequence ID" value="PYE85503.1"/>
    <property type="molecule type" value="Genomic_DNA"/>
</dbReference>
<evidence type="ECO:0000313" key="3">
    <source>
        <dbReference type="Proteomes" id="UP000248311"/>
    </source>
</evidence>
<feature type="region of interest" description="Disordered" evidence="1">
    <location>
        <begin position="167"/>
        <end position="302"/>
    </location>
</feature>
<proteinExistence type="predicted"/>
<dbReference type="RefSeq" id="WP_110812556.1">
    <property type="nucleotide sequence ID" value="NZ_QJTE01000001.1"/>
</dbReference>
<evidence type="ECO:0000256" key="1">
    <source>
        <dbReference type="SAM" id="MobiDB-lite"/>
    </source>
</evidence>
<gene>
    <name evidence="2" type="ORF">DFP88_101170</name>
</gene>
<organism evidence="2 3">
    <name type="scientific">Pseudoroseicyclus aestuarii</name>
    <dbReference type="NCBI Taxonomy" id="1795041"/>
    <lineage>
        <taxon>Bacteria</taxon>
        <taxon>Pseudomonadati</taxon>
        <taxon>Pseudomonadota</taxon>
        <taxon>Alphaproteobacteria</taxon>
        <taxon>Rhodobacterales</taxon>
        <taxon>Paracoccaceae</taxon>
        <taxon>Pseudoroseicyclus</taxon>
    </lineage>
</organism>
<feature type="compositionally biased region" description="Low complexity" evidence="1">
    <location>
        <begin position="240"/>
        <end position="259"/>
    </location>
</feature>
<accession>A0A318SV66</accession>
<sequence length="369" mass="38831">MSGQSTSTVAQLLYRSAPALDFGRLVSDLELALHDGPSTKCELTWDYEDTAVFDLSGARILLALSPDLRGAYDTCLTISVGSPQLGEGELGGLAMRQGALARLIADRVSGRYPSDRIIWKQLAGPASPDLIDELVEALEAAQPSNSGFGPSAVDEFDRLLQRYDDTAKPAESKARRAKPRVQAAPRPAAGGENIFIDRKPQQPATPPEDADIDWEALRAATGSAQQAERGAEAAPDADQAKPANRAAGAPRAEAEAPAGGKDKPRVRPARPVPASEILAARSRRATASPANASPANDTPDMPRPMHPEIARVNAALEAATPTGGVRSTQPGERSRTQTVLMRISALAVSGLCILTTLSNANQISLPLGF</sequence>
<keyword evidence="3" id="KW-1185">Reference proteome</keyword>
<dbReference type="Proteomes" id="UP000248311">
    <property type="component" value="Unassembled WGS sequence"/>
</dbReference>
<protein>
    <submittedName>
        <fullName evidence="2">Uncharacterized protein</fullName>
    </submittedName>
</protein>
<feature type="compositionally biased region" description="Low complexity" evidence="1">
    <location>
        <begin position="285"/>
        <end position="299"/>
    </location>
</feature>
<dbReference type="AlphaFoldDB" id="A0A318SV66"/>
<name>A0A318SV66_9RHOB</name>
<dbReference type="OrthoDB" id="7855251at2"/>